<dbReference type="PANTHER" id="PTHR12143:SF19">
    <property type="entry name" value="PEPTIDE-N(4)-(N-ACETYL-BETA-GLUCOSAMINYL)ASPARAGINE AMIDASE"/>
    <property type="match status" value="1"/>
</dbReference>
<evidence type="ECO:0000259" key="2">
    <source>
        <dbReference type="Pfam" id="PF03835"/>
    </source>
</evidence>
<dbReference type="GO" id="GO:0005634">
    <property type="term" value="C:nucleus"/>
    <property type="evidence" value="ECO:0007669"/>
    <property type="project" value="TreeGrafter"/>
</dbReference>
<reference evidence="3 4" key="1">
    <citation type="journal article" date="2020" name="Microb. Genom.">
        <title>Genetic diversity of clinical and environmental Mucorales isolates obtained from an investigation of mucormycosis cases among solid organ transplant recipients.</title>
        <authorList>
            <person name="Nguyen M.H."/>
            <person name="Kaul D."/>
            <person name="Muto C."/>
            <person name="Cheng S.J."/>
            <person name="Richter R.A."/>
            <person name="Bruno V.M."/>
            <person name="Liu G."/>
            <person name="Beyhan S."/>
            <person name="Sundermann A.J."/>
            <person name="Mounaud S."/>
            <person name="Pasculle A.W."/>
            <person name="Nierman W.C."/>
            <person name="Driscoll E."/>
            <person name="Cumbie R."/>
            <person name="Clancy C.J."/>
            <person name="Dupont C.L."/>
        </authorList>
    </citation>
    <scope>NUCLEOTIDE SEQUENCE [LARGE SCALE GENOMIC DNA]</scope>
    <source>
        <strain evidence="3 4">GL24</strain>
    </source>
</reference>
<proteinExistence type="predicted"/>
<sequence>MHHQCFTLCCRAVGAQARIVYDSTDHVWTEVYSEFEQRWIHCDSCEEAWDSPLLYSLGWNKKLSYCIAFSTVEALDVTKRYTQGWSDVLKRRNQVREIELALFLDDLTKERQRSFGLERKRELNERRVKELMELEGLSQKRMAKEDEWVGRQSGKQDKKVWEKHKVHN</sequence>
<dbReference type="GO" id="GO:0006516">
    <property type="term" value="P:glycoprotein catabolic process"/>
    <property type="evidence" value="ECO:0007669"/>
    <property type="project" value="TreeGrafter"/>
</dbReference>
<keyword evidence="4" id="KW-1185">Reference proteome</keyword>
<organism evidence="3 4">
    <name type="scientific">Rhizopus delemar</name>
    <dbReference type="NCBI Taxonomy" id="936053"/>
    <lineage>
        <taxon>Eukaryota</taxon>
        <taxon>Fungi</taxon>
        <taxon>Fungi incertae sedis</taxon>
        <taxon>Mucoromycota</taxon>
        <taxon>Mucoromycotina</taxon>
        <taxon>Mucoromycetes</taxon>
        <taxon>Mucorales</taxon>
        <taxon>Mucorineae</taxon>
        <taxon>Rhizopodaceae</taxon>
        <taxon>Rhizopus</taxon>
    </lineage>
</organism>
<dbReference type="AlphaFoldDB" id="A0A9P7CAV4"/>
<dbReference type="EMBL" id="JAANIU010006059">
    <property type="protein sequence ID" value="KAG1543940.1"/>
    <property type="molecule type" value="Genomic_DNA"/>
</dbReference>
<protein>
    <recommendedName>
        <fullName evidence="2">Rad4/PNGase transglutaminase-like fold domain-containing protein</fullName>
    </recommendedName>
</protein>
<dbReference type="InterPro" id="IPR018325">
    <property type="entry name" value="Rad4/PNGase_transGLS-fold"/>
</dbReference>
<dbReference type="PANTHER" id="PTHR12143">
    <property type="entry name" value="PEPTIDE N-GLYCANASE PNGASE -RELATED"/>
    <property type="match status" value="1"/>
</dbReference>
<dbReference type="InterPro" id="IPR050883">
    <property type="entry name" value="PNGase"/>
</dbReference>
<evidence type="ECO:0000313" key="3">
    <source>
        <dbReference type="EMBL" id="KAG1543940.1"/>
    </source>
</evidence>
<dbReference type="Gene3D" id="3.10.620.30">
    <property type="match status" value="1"/>
</dbReference>
<feature type="compositionally biased region" description="Basic and acidic residues" evidence="1">
    <location>
        <begin position="144"/>
        <end position="160"/>
    </location>
</feature>
<evidence type="ECO:0000256" key="1">
    <source>
        <dbReference type="SAM" id="MobiDB-lite"/>
    </source>
</evidence>
<dbReference type="GO" id="GO:0000224">
    <property type="term" value="F:peptide-N4-(N-acetyl-beta-glucosaminyl)asparagine amidase activity"/>
    <property type="evidence" value="ECO:0007669"/>
    <property type="project" value="TreeGrafter"/>
</dbReference>
<feature type="domain" description="Rad4/PNGase transglutaminase-like fold" evidence="2">
    <location>
        <begin position="25"/>
        <end position="94"/>
    </location>
</feature>
<dbReference type="GO" id="GO:0005829">
    <property type="term" value="C:cytosol"/>
    <property type="evidence" value="ECO:0007669"/>
    <property type="project" value="TreeGrafter"/>
</dbReference>
<dbReference type="SUPFAM" id="SSF54001">
    <property type="entry name" value="Cysteine proteinases"/>
    <property type="match status" value="1"/>
</dbReference>
<dbReference type="Pfam" id="PF03835">
    <property type="entry name" value="Rad4"/>
    <property type="match status" value="1"/>
</dbReference>
<dbReference type="Proteomes" id="UP000740926">
    <property type="component" value="Unassembled WGS sequence"/>
</dbReference>
<comment type="caution">
    <text evidence="3">The sequence shown here is derived from an EMBL/GenBank/DDBJ whole genome shotgun (WGS) entry which is preliminary data.</text>
</comment>
<accession>A0A9P7CAV4</accession>
<evidence type="ECO:0000313" key="4">
    <source>
        <dbReference type="Proteomes" id="UP000740926"/>
    </source>
</evidence>
<feature type="region of interest" description="Disordered" evidence="1">
    <location>
        <begin position="144"/>
        <end position="168"/>
    </location>
</feature>
<name>A0A9P7CAV4_9FUNG</name>
<dbReference type="InterPro" id="IPR038765">
    <property type="entry name" value="Papain-like_cys_pep_sf"/>
</dbReference>
<gene>
    <name evidence="3" type="ORF">G6F50_013934</name>
</gene>